<evidence type="ECO:0000256" key="1">
    <source>
        <dbReference type="ARBA" id="ARBA00022679"/>
    </source>
</evidence>
<keyword evidence="2" id="KW-0012">Acyltransferase</keyword>
<dbReference type="PANTHER" id="PTHR43877">
    <property type="entry name" value="AMINOALKYLPHOSPHONATE N-ACETYLTRANSFERASE-RELATED-RELATED"/>
    <property type="match status" value="1"/>
</dbReference>
<dbReference type="Pfam" id="PF00583">
    <property type="entry name" value="Acetyltransf_1"/>
    <property type="match status" value="1"/>
</dbReference>
<proteinExistence type="predicted"/>
<dbReference type="InterPro" id="IPR016181">
    <property type="entry name" value="Acyl_CoA_acyltransferase"/>
</dbReference>
<dbReference type="RefSeq" id="WP_088275817.1">
    <property type="nucleotide sequence ID" value="NZ_FNVE01000006.1"/>
</dbReference>
<feature type="domain" description="N-acetyltransferase" evidence="3">
    <location>
        <begin position="4"/>
        <end position="153"/>
    </location>
</feature>
<name>A0AAQ1JQH7_9GAMM</name>
<keyword evidence="5" id="KW-1185">Reference proteome</keyword>
<evidence type="ECO:0000259" key="3">
    <source>
        <dbReference type="PROSITE" id="PS51186"/>
    </source>
</evidence>
<dbReference type="PANTHER" id="PTHR43877:SF1">
    <property type="entry name" value="ACETYLTRANSFERASE"/>
    <property type="match status" value="1"/>
</dbReference>
<comment type="caution">
    <text evidence="4">The sequence shown here is derived from an EMBL/GenBank/DDBJ whole genome shotgun (WGS) entry which is preliminary data.</text>
</comment>
<dbReference type="InterPro" id="IPR050832">
    <property type="entry name" value="Bact_Acetyltransf"/>
</dbReference>
<keyword evidence="1" id="KW-0808">Transferase</keyword>
<dbReference type="EMBL" id="FNVE01000006">
    <property type="protein sequence ID" value="SEG40451.1"/>
    <property type="molecule type" value="Genomic_DNA"/>
</dbReference>
<dbReference type="PROSITE" id="PS51186">
    <property type="entry name" value="GNAT"/>
    <property type="match status" value="1"/>
</dbReference>
<evidence type="ECO:0000313" key="4">
    <source>
        <dbReference type="EMBL" id="SEG40451.1"/>
    </source>
</evidence>
<reference evidence="4 5" key="1">
    <citation type="submission" date="2016-10" db="EMBL/GenBank/DDBJ databases">
        <authorList>
            <person name="Varghese N."/>
            <person name="Submissions S."/>
        </authorList>
    </citation>
    <scope>NUCLEOTIDE SEQUENCE [LARGE SCALE GENOMIC DNA]</scope>
    <source>
        <strain evidence="4 5">CECT 8317</strain>
    </source>
</reference>
<dbReference type="Gene3D" id="3.40.630.30">
    <property type="match status" value="1"/>
</dbReference>
<dbReference type="SUPFAM" id="SSF55729">
    <property type="entry name" value="Acyl-CoA N-acyltransferases (Nat)"/>
    <property type="match status" value="1"/>
</dbReference>
<gene>
    <name evidence="4" type="ORF">SAMN05216586_106107</name>
</gene>
<protein>
    <submittedName>
        <fullName evidence="4">Acetyltransferase (GNAT) family protein</fullName>
    </submittedName>
</protein>
<accession>A0AAQ1JQH7</accession>
<evidence type="ECO:0000256" key="2">
    <source>
        <dbReference type="ARBA" id="ARBA00023315"/>
    </source>
</evidence>
<dbReference type="AlphaFoldDB" id="A0AAQ1JQH7"/>
<dbReference type="Proteomes" id="UP000243518">
    <property type="component" value="Unassembled WGS sequence"/>
</dbReference>
<sequence length="153" mass="16800">MPSIHIKRASAADAERVGELFDLYRQFYQQPADRAGAIDYLRLRLQRGDSVVLMAMVGEGELAGFCQLYPTFCSVDMAPISILYDLYVGSGHRRQGVAGALLAAAEDQARAQGAVRIELATATDNTSAQRLYEASGWERDRQFLHFSKLLGAG</sequence>
<dbReference type="GO" id="GO:0016747">
    <property type="term" value="F:acyltransferase activity, transferring groups other than amino-acyl groups"/>
    <property type="evidence" value="ECO:0007669"/>
    <property type="project" value="InterPro"/>
</dbReference>
<organism evidence="4 5">
    <name type="scientific">Halopseudomonas aestusnigri</name>
    <dbReference type="NCBI Taxonomy" id="857252"/>
    <lineage>
        <taxon>Bacteria</taxon>
        <taxon>Pseudomonadati</taxon>
        <taxon>Pseudomonadota</taxon>
        <taxon>Gammaproteobacteria</taxon>
        <taxon>Pseudomonadales</taxon>
        <taxon>Pseudomonadaceae</taxon>
        <taxon>Halopseudomonas</taxon>
    </lineage>
</organism>
<evidence type="ECO:0000313" key="5">
    <source>
        <dbReference type="Proteomes" id="UP000243518"/>
    </source>
</evidence>
<dbReference type="InterPro" id="IPR000182">
    <property type="entry name" value="GNAT_dom"/>
</dbReference>